<evidence type="ECO:0000256" key="2">
    <source>
        <dbReference type="ARBA" id="ARBA00023002"/>
    </source>
</evidence>
<comment type="caution">
    <text evidence="5">The sequence shown here is derived from an EMBL/GenBank/DDBJ whole genome shotgun (WGS) entry which is preliminary data.</text>
</comment>
<dbReference type="SUPFAM" id="SSF51905">
    <property type="entry name" value="FAD/NAD(P)-binding domain"/>
    <property type="match status" value="1"/>
</dbReference>
<sequence>MTSDDFEVLVAGGGIGGLTAGLFAVRSGRRTGLLLGDDIGGGHLLSVGRIEDFPGFPEGVPGFDLCPMLQEQAQDAGVEFVTSTLKGLESAEKASEGASGGGWTATTGDGEVRAGAVIVATGSALRELGVPGESRLRGHGVSDCATCDGPLHRGKTVAVVGGGDSALLEALELTNHVGKVLLLNRGESLDGQQTYVSRVLEHASIEVRHSTVVEEVLGDTVVSGVRVKDTGSGETTDEEVTGIFVYVGLRPRTEVLRDWLTLDGDDRVPTDGSMRTALPGVFAAGDIRTDSASQAITAAGDGATAALAAHRYLADPGRAWPVPPTLRGASA</sequence>
<evidence type="ECO:0000256" key="3">
    <source>
        <dbReference type="ARBA" id="ARBA00048132"/>
    </source>
</evidence>
<proteinExistence type="predicted"/>
<evidence type="ECO:0000313" key="6">
    <source>
        <dbReference type="Proteomes" id="UP001501710"/>
    </source>
</evidence>
<comment type="catalytic activity">
    <reaction evidence="3">
        <text>[thioredoxin]-dithiol + NADP(+) = [thioredoxin]-disulfide + NADPH + H(+)</text>
        <dbReference type="Rhea" id="RHEA:20345"/>
        <dbReference type="Rhea" id="RHEA-COMP:10698"/>
        <dbReference type="Rhea" id="RHEA-COMP:10700"/>
        <dbReference type="ChEBI" id="CHEBI:15378"/>
        <dbReference type="ChEBI" id="CHEBI:29950"/>
        <dbReference type="ChEBI" id="CHEBI:50058"/>
        <dbReference type="ChEBI" id="CHEBI:57783"/>
        <dbReference type="ChEBI" id="CHEBI:58349"/>
        <dbReference type="EC" id="1.8.1.9"/>
    </reaction>
</comment>
<dbReference type="Gene3D" id="3.50.50.60">
    <property type="entry name" value="FAD/NAD(P)-binding domain"/>
    <property type="match status" value="2"/>
</dbReference>
<dbReference type="InterPro" id="IPR023753">
    <property type="entry name" value="FAD/NAD-binding_dom"/>
</dbReference>
<name>A0ABP8C1D5_9ACTN</name>
<organism evidence="5 6">
    <name type="scientific">Actinomadura meridiana</name>
    <dbReference type="NCBI Taxonomy" id="559626"/>
    <lineage>
        <taxon>Bacteria</taxon>
        <taxon>Bacillati</taxon>
        <taxon>Actinomycetota</taxon>
        <taxon>Actinomycetes</taxon>
        <taxon>Streptosporangiales</taxon>
        <taxon>Thermomonosporaceae</taxon>
        <taxon>Actinomadura</taxon>
    </lineage>
</organism>
<dbReference type="PRINTS" id="PR00368">
    <property type="entry name" value="FADPNR"/>
</dbReference>
<dbReference type="EMBL" id="BAABAS010000006">
    <property type="protein sequence ID" value="GAA4231890.1"/>
    <property type="molecule type" value="Genomic_DNA"/>
</dbReference>
<dbReference type="Pfam" id="PF07992">
    <property type="entry name" value="Pyr_redox_2"/>
    <property type="match status" value="1"/>
</dbReference>
<evidence type="ECO:0000313" key="5">
    <source>
        <dbReference type="EMBL" id="GAA4231890.1"/>
    </source>
</evidence>
<accession>A0ABP8C1D5</accession>
<reference evidence="6" key="1">
    <citation type="journal article" date="2019" name="Int. J. Syst. Evol. Microbiol.">
        <title>The Global Catalogue of Microorganisms (GCM) 10K type strain sequencing project: providing services to taxonomists for standard genome sequencing and annotation.</title>
        <authorList>
            <consortium name="The Broad Institute Genomics Platform"/>
            <consortium name="The Broad Institute Genome Sequencing Center for Infectious Disease"/>
            <person name="Wu L."/>
            <person name="Ma J."/>
        </authorList>
    </citation>
    <scope>NUCLEOTIDE SEQUENCE [LARGE SCALE GENOMIC DNA]</scope>
    <source>
        <strain evidence="6">JCM 17440</strain>
    </source>
</reference>
<evidence type="ECO:0000259" key="4">
    <source>
        <dbReference type="Pfam" id="PF07992"/>
    </source>
</evidence>
<dbReference type="RefSeq" id="WP_344896323.1">
    <property type="nucleotide sequence ID" value="NZ_BAABAS010000006.1"/>
</dbReference>
<feature type="domain" description="FAD/NAD(P)-binding" evidence="4">
    <location>
        <begin position="7"/>
        <end position="302"/>
    </location>
</feature>
<dbReference type="InterPro" id="IPR050097">
    <property type="entry name" value="Ferredoxin-NADP_redctase_2"/>
</dbReference>
<dbReference type="Proteomes" id="UP001501710">
    <property type="component" value="Unassembled WGS sequence"/>
</dbReference>
<dbReference type="PRINTS" id="PR00469">
    <property type="entry name" value="PNDRDTASEII"/>
</dbReference>
<dbReference type="PANTHER" id="PTHR48105">
    <property type="entry name" value="THIOREDOXIN REDUCTASE 1-RELATED-RELATED"/>
    <property type="match status" value="1"/>
</dbReference>
<evidence type="ECO:0000256" key="1">
    <source>
        <dbReference type="ARBA" id="ARBA00022630"/>
    </source>
</evidence>
<dbReference type="InterPro" id="IPR036188">
    <property type="entry name" value="FAD/NAD-bd_sf"/>
</dbReference>
<keyword evidence="6" id="KW-1185">Reference proteome</keyword>
<protein>
    <submittedName>
        <fullName evidence="5">Thioredoxin-disulfide reductase</fullName>
    </submittedName>
</protein>
<keyword evidence="1" id="KW-0285">Flavoprotein</keyword>
<gene>
    <name evidence="5" type="primary">trxB_1</name>
    <name evidence="5" type="ORF">GCM10022254_30370</name>
</gene>
<keyword evidence="2" id="KW-0560">Oxidoreductase</keyword>